<dbReference type="Pfam" id="PF00990">
    <property type="entry name" value="GGDEF"/>
    <property type="match status" value="1"/>
</dbReference>
<dbReference type="STRING" id="36745.CLSAP_42120"/>
<dbReference type="SMART" id="SM00267">
    <property type="entry name" value="GGDEF"/>
    <property type="match status" value="1"/>
</dbReference>
<dbReference type="InterPro" id="IPR050469">
    <property type="entry name" value="Diguanylate_Cyclase"/>
</dbReference>
<dbReference type="GO" id="GO:0052621">
    <property type="term" value="F:diguanylate cyclase activity"/>
    <property type="evidence" value="ECO:0007669"/>
    <property type="project" value="TreeGrafter"/>
</dbReference>
<name>M1MPQ7_9CLOT</name>
<dbReference type="SUPFAM" id="SSF55073">
    <property type="entry name" value="Nucleotide cyclase"/>
    <property type="match status" value="1"/>
</dbReference>
<reference evidence="3 4" key="1">
    <citation type="submission" date="2013-02" db="EMBL/GenBank/DDBJ databases">
        <title>Genome sequence of Clostridium saccharoperbutylacetonicum N1-4(HMT).</title>
        <authorList>
            <person name="Poehlein A."/>
            <person name="Daniel R."/>
        </authorList>
    </citation>
    <scope>NUCLEOTIDE SEQUENCE [LARGE SCALE GENOMIC DNA]</scope>
    <source>
        <strain evidence="4">N1-4(HMT)</strain>
    </source>
</reference>
<keyword evidence="1" id="KW-0812">Transmembrane</keyword>
<dbReference type="HOGENOM" id="CLU_1076488_0_0_9"/>
<feature type="transmembrane region" description="Helical" evidence="1">
    <location>
        <begin position="6"/>
        <end position="25"/>
    </location>
</feature>
<dbReference type="PANTHER" id="PTHR45138:SF9">
    <property type="entry name" value="DIGUANYLATE CYCLASE DGCM-RELATED"/>
    <property type="match status" value="1"/>
</dbReference>
<dbReference type="eggNOG" id="COG2199">
    <property type="taxonomic scope" value="Bacteria"/>
</dbReference>
<dbReference type="GO" id="GO:0005886">
    <property type="term" value="C:plasma membrane"/>
    <property type="evidence" value="ECO:0007669"/>
    <property type="project" value="TreeGrafter"/>
</dbReference>
<dbReference type="InterPro" id="IPR029787">
    <property type="entry name" value="Nucleotide_cyclase"/>
</dbReference>
<dbReference type="KEGG" id="csr:Cspa_c44400"/>
<keyword evidence="4" id="KW-1185">Reference proteome</keyword>
<evidence type="ECO:0000259" key="2">
    <source>
        <dbReference type="PROSITE" id="PS50887"/>
    </source>
</evidence>
<keyword evidence="1" id="KW-0472">Membrane</keyword>
<dbReference type="GO" id="GO:0043709">
    <property type="term" value="P:cell adhesion involved in single-species biofilm formation"/>
    <property type="evidence" value="ECO:0007669"/>
    <property type="project" value="TreeGrafter"/>
</dbReference>
<evidence type="ECO:0000313" key="4">
    <source>
        <dbReference type="Proteomes" id="UP000011728"/>
    </source>
</evidence>
<accession>M1MPQ7</accession>
<dbReference type="GO" id="GO:1902201">
    <property type="term" value="P:negative regulation of bacterial-type flagellum-dependent cell motility"/>
    <property type="evidence" value="ECO:0007669"/>
    <property type="project" value="TreeGrafter"/>
</dbReference>
<dbReference type="InterPro" id="IPR043128">
    <property type="entry name" value="Rev_trsase/Diguanyl_cyclase"/>
</dbReference>
<dbReference type="AlphaFoldDB" id="M1MPQ7"/>
<organism evidence="3 4">
    <name type="scientific">Clostridium saccharoperbutylacetonicum N1-4(HMT)</name>
    <dbReference type="NCBI Taxonomy" id="931276"/>
    <lineage>
        <taxon>Bacteria</taxon>
        <taxon>Bacillati</taxon>
        <taxon>Bacillota</taxon>
        <taxon>Clostridia</taxon>
        <taxon>Eubacteriales</taxon>
        <taxon>Clostridiaceae</taxon>
        <taxon>Clostridium</taxon>
    </lineage>
</organism>
<dbReference type="OrthoDB" id="9805474at2"/>
<protein>
    <submittedName>
        <fullName evidence="3">Diguanylate cyclase (GGDEF) domain-containing protein</fullName>
    </submittedName>
</protein>
<dbReference type="PANTHER" id="PTHR45138">
    <property type="entry name" value="REGULATORY COMPONENTS OF SENSORY TRANSDUCTION SYSTEM"/>
    <property type="match status" value="1"/>
</dbReference>
<gene>
    <name evidence="3" type="ORF">Cspa_c44400</name>
</gene>
<dbReference type="PROSITE" id="PS50887">
    <property type="entry name" value="GGDEF"/>
    <property type="match status" value="1"/>
</dbReference>
<dbReference type="Gene3D" id="3.30.70.270">
    <property type="match status" value="1"/>
</dbReference>
<keyword evidence="1" id="KW-1133">Transmembrane helix</keyword>
<dbReference type="InterPro" id="IPR000160">
    <property type="entry name" value="GGDEF_dom"/>
</dbReference>
<feature type="domain" description="GGDEF" evidence="2">
    <location>
        <begin position="128"/>
        <end position="249"/>
    </location>
</feature>
<sequence length="249" mass="28354">MSELRKIIVFLVVTLIFIYMIKINFSLLTKYGHKKRLSALLILGLGLISAGTFFDVIAFLIDIRLNDIISICFTAGAIIFGTYIILWSRYIINIITKLHKKAHNDSMTGVYNRVGFELIFREKSMEDNSFYIMVFDLDKTKRINDTLGHSKGDEYIINAANIINEEIGINGFVGRTGGDEFVAFVKNIGEEGINEIKTLIKKRVANIKNMEGTQISIGYSFGEREGNNLKDLLEVADKRMYMDKNNRKI</sequence>
<dbReference type="CDD" id="cd01949">
    <property type="entry name" value="GGDEF"/>
    <property type="match status" value="1"/>
</dbReference>
<feature type="transmembrane region" description="Helical" evidence="1">
    <location>
        <begin position="37"/>
        <end position="61"/>
    </location>
</feature>
<dbReference type="PATRIC" id="fig|931276.5.peg.4473"/>
<dbReference type="RefSeq" id="WP_015394504.1">
    <property type="nucleotide sequence ID" value="NC_020291.1"/>
</dbReference>
<evidence type="ECO:0000313" key="3">
    <source>
        <dbReference type="EMBL" id="AGF58193.1"/>
    </source>
</evidence>
<evidence type="ECO:0000256" key="1">
    <source>
        <dbReference type="SAM" id="Phobius"/>
    </source>
</evidence>
<dbReference type="NCBIfam" id="TIGR00254">
    <property type="entry name" value="GGDEF"/>
    <property type="match status" value="1"/>
</dbReference>
<feature type="transmembrane region" description="Helical" evidence="1">
    <location>
        <begin position="67"/>
        <end position="92"/>
    </location>
</feature>
<proteinExistence type="predicted"/>
<dbReference type="EMBL" id="CP004121">
    <property type="protein sequence ID" value="AGF58193.1"/>
    <property type="molecule type" value="Genomic_DNA"/>
</dbReference>
<dbReference type="Proteomes" id="UP000011728">
    <property type="component" value="Chromosome"/>
</dbReference>